<dbReference type="GO" id="GO:0008305">
    <property type="term" value="C:integrin complex"/>
    <property type="evidence" value="ECO:0007669"/>
    <property type="project" value="TreeGrafter"/>
</dbReference>
<gene>
    <name evidence="8" type="ORF">D4764_0091970</name>
</gene>
<feature type="domain" description="Integrin alpha third immunoglobulin-like" evidence="7">
    <location>
        <begin position="1"/>
        <end position="88"/>
    </location>
</feature>
<dbReference type="PANTHER" id="PTHR23220:SF89">
    <property type="entry name" value="INTEGRIN ALPHA-3"/>
    <property type="match status" value="1"/>
</dbReference>
<dbReference type="InterPro" id="IPR048286">
    <property type="entry name" value="Integrin_alpha_Ig-like_3"/>
</dbReference>
<protein>
    <submittedName>
        <fullName evidence="8">Integrin alpha-3 CD49 antigen-like family member C</fullName>
    </submittedName>
</protein>
<evidence type="ECO:0000256" key="5">
    <source>
        <dbReference type="SAM" id="MobiDB-lite"/>
    </source>
</evidence>
<dbReference type="GO" id="GO:0033627">
    <property type="term" value="P:cell adhesion mediated by integrin"/>
    <property type="evidence" value="ECO:0007669"/>
    <property type="project" value="TreeGrafter"/>
</dbReference>
<dbReference type="Proteomes" id="UP000324091">
    <property type="component" value="Unassembled WGS sequence"/>
</dbReference>
<evidence type="ECO:0000256" key="6">
    <source>
        <dbReference type="SAM" id="Phobius"/>
    </source>
</evidence>
<dbReference type="GO" id="GO:0098609">
    <property type="term" value="P:cell-cell adhesion"/>
    <property type="evidence" value="ECO:0007669"/>
    <property type="project" value="TreeGrafter"/>
</dbReference>
<evidence type="ECO:0000313" key="8">
    <source>
        <dbReference type="EMBL" id="TWW54460.1"/>
    </source>
</evidence>
<dbReference type="GO" id="GO:0005178">
    <property type="term" value="F:integrin binding"/>
    <property type="evidence" value="ECO:0007669"/>
    <property type="project" value="TreeGrafter"/>
</dbReference>
<dbReference type="GO" id="GO:0007160">
    <property type="term" value="P:cell-matrix adhesion"/>
    <property type="evidence" value="ECO:0007669"/>
    <property type="project" value="TreeGrafter"/>
</dbReference>
<dbReference type="GO" id="GO:0007229">
    <property type="term" value="P:integrin-mediated signaling pathway"/>
    <property type="evidence" value="ECO:0007669"/>
    <property type="project" value="UniProtKB-KW"/>
</dbReference>
<organism evidence="8 9">
    <name type="scientific">Takifugu flavidus</name>
    <name type="common">sansaifugu</name>
    <dbReference type="NCBI Taxonomy" id="433684"/>
    <lineage>
        <taxon>Eukaryota</taxon>
        <taxon>Metazoa</taxon>
        <taxon>Chordata</taxon>
        <taxon>Craniata</taxon>
        <taxon>Vertebrata</taxon>
        <taxon>Euteleostomi</taxon>
        <taxon>Actinopterygii</taxon>
        <taxon>Neopterygii</taxon>
        <taxon>Teleostei</taxon>
        <taxon>Neoteleostei</taxon>
        <taxon>Acanthomorphata</taxon>
        <taxon>Eupercaria</taxon>
        <taxon>Tetraodontiformes</taxon>
        <taxon>Tetradontoidea</taxon>
        <taxon>Tetraodontidae</taxon>
        <taxon>Takifugu</taxon>
    </lineage>
</organism>
<dbReference type="PANTHER" id="PTHR23220">
    <property type="entry name" value="INTEGRIN ALPHA"/>
    <property type="match status" value="1"/>
</dbReference>
<evidence type="ECO:0000256" key="4">
    <source>
        <dbReference type="ARBA" id="ARBA00023180"/>
    </source>
</evidence>
<accession>A0A5C6MM11</accession>
<comment type="caution">
    <text evidence="8">The sequence shown here is derived from an EMBL/GenBank/DDBJ whole genome shotgun (WGS) entry which is preliminary data.</text>
</comment>
<dbReference type="GO" id="GO:0009897">
    <property type="term" value="C:external side of plasma membrane"/>
    <property type="evidence" value="ECO:0007669"/>
    <property type="project" value="TreeGrafter"/>
</dbReference>
<dbReference type="SUPFAM" id="SSF69179">
    <property type="entry name" value="Integrin domains"/>
    <property type="match status" value="1"/>
</dbReference>
<sequence>MDCSHGAKCVTFVCPLINMRNSAILTVKARLWNSTMIEVLTNANPNQEHDYSDARTVMIGGRATLMLQNNRTINMDSDSTAIEVLVYPEAGQRLDASVPLWILVLSILTGVLLLAGICFLLWKCGFFVHEREWRAAAIHQGRIVGRADQLTEANGDGTSSFRTQKTPKHWVTSWAEKE</sequence>
<dbReference type="GO" id="GO:0050900">
    <property type="term" value="P:leukocyte migration"/>
    <property type="evidence" value="ECO:0007669"/>
    <property type="project" value="TreeGrafter"/>
</dbReference>
<keyword evidence="9" id="KW-1185">Reference proteome</keyword>
<evidence type="ECO:0000313" key="9">
    <source>
        <dbReference type="Proteomes" id="UP000324091"/>
    </source>
</evidence>
<evidence type="ECO:0000256" key="2">
    <source>
        <dbReference type="ARBA" id="ARBA00023037"/>
    </source>
</evidence>
<dbReference type="InterPro" id="IPR032695">
    <property type="entry name" value="Integrin_dom_sf"/>
</dbReference>
<evidence type="ECO:0000256" key="3">
    <source>
        <dbReference type="ARBA" id="ARBA00023136"/>
    </source>
</evidence>
<keyword evidence="3 6" id="KW-0472">Membrane</keyword>
<evidence type="ECO:0000256" key="1">
    <source>
        <dbReference type="ARBA" id="ARBA00004479"/>
    </source>
</evidence>
<name>A0A5C6MM11_9TELE</name>
<dbReference type="Gene3D" id="2.60.40.1530">
    <property type="entry name" value="ntegrin, alpha v. Chain A, domain 4"/>
    <property type="match status" value="1"/>
</dbReference>
<comment type="subcellular location">
    <subcellularLocation>
        <location evidence="1">Membrane</location>
        <topology evidence="1">Single-pass type I membrane protein</topology>
    </subcellularLocation>
</comment>
<dbReference type="Gene3D" id="1.20.5.930">
    <property type="entry name" value="Bicelle-embedded integrin alpha(iib) transmembrane segment"/>
    <property type="match status" value="1"/>
</dbReference>
<reference evidence="8 9" key="1">
    <citation type="submission" date="2019-04" db="EMBL/GenBank/DDBJ databases">
        <title>Chromosome genome assembly for Takifugu flavidus.</title>
        <authorList>
            <person name="Xiao S."/>
        </authorList>
    </citation>
    <scope>NUCLEOTIDE SEQUENCE [LARGE SCALE GENOMIC DNA]</scope>
    <source>
        <strain evidence="8">HTHZ2018</strain>
        <tissue evidence="8">Muscle</tissue>
    </source>
</reference>
<keyword evidence="6" id="KW-0812">Transmembrane</keyword>
<keyword evidence="4" id="KW-0325">Glycoprotein</keyword>
<proteinExistence type="predicted"/>
<feature type="transmembrane region" description="Helical" evidence="6">
    <location>
        <begin position="100"/>
        <end position="122"/>
    </location>
</feature>
<keyword evidence="2 8" id="KW-0401">Integrin</keyword>
<feature type="region of interest" description="Disordered" evidence="5">
    <location>
        <begin position="153"/>
        <end position="178"/>
    </location>
</feature>
<keyword evidence="6" id="KW-1133">Transmembrane helix</keyword>
<dbReference type="Pfam" id="PF20806">
    <property type="entry name" value="Integrin_A_Ig_3"/>
    <property type="match status" value="1"/>
</dbReference>
<evidence type="ECO:0000259" key="7">
    <source>
        <dbReference type="Pfam" id="PF20806"/>
    </source>
</evidence>
<dbReference type="EMBL" id="RHFK02000228">
    <property type="protein sequence ID" value="TWW54460.1"/>
    <property type="molecule type" value="Genomic_DNA"/>
</dbReference>
<dbReference type="AlphaFoldDB" id="A0A5C6MM11"/>